<feature type="domain" description="OVATE" evidence="7">
    <location>
        <begin position="165"/>
        <end position="224"/>
    </location>
</feature>
<dbReference type="AlphaFoldDB" id="A0ABD0U4M6"/>
<keyword evidence="2 6" id="KW-0678">Repressor</keyword>
<evidence type="ECO:0000256" key="6">
    <source>
        <dbReference type="RuleBase" id="RU367028"/>
    </source>
</evidence>
<evidence type="ECO:0000259" key="7">
    <source>
        <dbReference type="PROSITE" id="PS51754"/>
    </source>
</evidence>
<dbReference type="PANTHER" id="PTHR33057:SF224">
    <property type="entry name" value="TRANSCRIPTION REPRESSOR"/>
    <property type="match status" value="1"/>
</dbReference>
<comment type="caution">
    <text evidence="8">The sequence shown here is derived from an EMBL/GenBank/DDBJ whole genome shotgun (WGS) entry which is preliminary data.</text>
</comment>
<dbReference type="PROSITE" id="PS51754">
    <property type="entry name" value="OVATE"/>
    <property type="match status" value="1"/>
</dbReference>
<keyword evidence="4 6" id="KW-0804">Transcription</keyword>
<comment type="subcellular location">
    <subcellularLocation>
        <location evidence="1 6">Nucleus</location>
    </subcellularLocation>
</comment>
<evidence type="ECO:0000256" key="1">
    <source>
        <dbReference type="ARBA" id="ARBA00004123"/>
    </source>
</evidence>
<dbReference type="Proteomes" id="UP001552299">
    <property type="component" value="Unassembled WGS sequence"/>
</dbReference>
<evidence type="ECO:0000256" key="4">
    <source>
        <dbReference type="ARBA" id="ARBA00023163"/>
    </source>
</evidence>
<evidence type="ECO:0000256" key="5">
    <source>
        <dbReference type="ARBA" id="ARBA00023242"/>
    </source>
</evidence>
<keyword evidence="9" id="KW-1185">Reference proteome</keyword>
<organism evidence="8 9">
    <name type="scientific">Dendrobium thyrsiflorum</name>
    <name type="common">Pinecone-like raceme dendrobium</name>
    <name type="synonym">Orchid</name>
    <dbReference type="NCBI Taxonomy" id="117978"/>
    <lineage>
        <taxon>Eukaryota</taxon>
        <taxon>Viridiplantae</taxon>
        <taxon>Streptophyta</taxon>
        <taxon>Embryophyta</taxon>
        <taxon>Tracheophyta</taxon>
        <taxon>Spermatophyta</taxon>
        <taxon>Magnoliopsida</taxon>
        <taxon>Liliopsida</taxon>
        <taxon>Asparagales</taxon>
        <taxon>Orchidaceae</taxon>
        <taxon>Epidendroideae</taxon>
        <taxon>Malaxideae</taxon>
        <taxon>Dendrobiinae</taxon>
        <taxon>Dendrobium</taxon>
    </lineage>
</organism>
<dbReference type="InterPro" id="IPR038933">
    <property type="entry name" value="Ovate"/>
</dbReference>
<accession>A0ABD0U4M6</accession>
<dbReference type="PANTHER" id="PTHR33057">
    <property type="entry name" value="TRANSCRIPTION REPRESSOR OFP7-RELATED"/>
    <property type="match status" value="1"/>
</dbReference>
<dbReference type="NCBIfam" id="TIGR01568">
    <property type="entry name" value="A_thal_3678"/>
    <property type="match status" value="1"/>
</dbReference>
<evidence type="ECO:0000313" key="8">
    <source>
        <dbReference type="EMBL" id="KAL0907075.1"/>
    </source>
</evidence>
<dbReference type="InterPro" id="IPR006458">
    <property type="entry name" value="Ovate_C"/>
</dbReference>
<dbReference type="EMBL" id="JANQDX010000018">
    <property type="protein sequence ID" value="KAL0907075.1"/>
    <property type="molecule type" value="Genomic_DNA"/>
</dbReference>
<sequence length="234" mass="25963">MRRFRRLLFDSCRSNDDDAVIPPLGFRNAPVVSFSSCNFRCTSVPCRSTTVVADVAAEDLSLARETPAYLWRKEEKWHVVAFDEAAAAAAAAGTSPRSKIDSHFADDGILFPSKFAARRKSKMGRGGWFSSDDDEGETTLMSSSSKSKEFAVVAAGKAMRESTAVVKRSEDPRRDFRRSMVEMVVEKGMYDADELEELLRCFLSLNSRHHHVAIVAAFADVWEALFSDDSGGCR</sequence>
<protein>
    <recommendedName>
        <fullName evidence="6">Transcription repressor</fullName>
    </recommendedName>
    <alternativeName>
        <fullName evidence="6">Ovate family protein</fullName>
    </alternativeName>
</protein>
<evidence type="ECO:0000313" key="9">
    <source>
        <dbReference type="Proteomes" id="UP001552299"/>
    </source>
</evidence>
<gene>
    <name evidence="8" type="ORF">M5K25_025617</name>
</gene>
<comment type="function">
    <text evidence="6">Transcriptional repressor that regulates multiple aspects of plant growth and development.</text>
</comment>
<keyword evidence="3 6" id="KW-0805">Transcription regulation</keyword>
<reference evidence="8 9" key="1">
    <citation type="journal article" date="2024" name="Plant Biotechnol. J.">
        <title>Dendrobium thyrsiflorum genome and its molecular insights into genes involved in important horticultural traits.</title>
        <authorList>
            <person name="Chen B."/>
            <person name="Wang J.Y."/>
            <person name="Zheng P.J."/>
            <person name="Li K.L."/>
            <person name="Liang Y.M."/>
            <person name="Chen X.F."/>
            <person name="Zhang C."/>
            <person name="Zhao X."/>
            <person name="He X."/>
            <person name="Zhang G.Q."/>
            <person name="Liu Z.J."/>
            <person name="Xu Q."/>
        </authorList>
    </citation>
    <scope>NUCLEOTIDE SEQUENCE [LARGE SCALE GENOMIC DNA]</scope>
    <source>
        <strain evidence="8">GZMU011</strain>
    </source>
</reference>
<proteinExistence type="predicted"/>
<dbReference type="GO" id="GO:0045892">
    <property type="term" value="P:negative regulation of DNA-templated transcription"/>
    <property type="evidence" value="ECO:0007669"/>
    <property type="project" value="UniProtKB-UniRule"/>
</dbReference>
<keyword evidence="5 6" id="KW-0539">Nucleus</keyword>
<dbReference type="GO" id="GO:0005634">
    <property type="term" value="C:nucleus"/>
    <property type="evidence" value="ECO:0007669"/>
    <property type="project" value="UniProtKB-SubCell"/>
</dbReference>
<evidence type="ECO:0000256" key="3">
    <source>
        <dbReference type="ARBA" id="ARBA00023015"/>
    </source>
</evidence>
<name>A0ABD0U4M6_DENTH</name>
<evidence type="ECO:0000256" key="2">
    <source>
        <dbReference type="ARBA" id="ARBA00022491"/>
    </source>
</evidence>
<dbReference type="Pfam" id="PF04844">
    <property type="entry name" value="Ovate"/>
    <property type="match status" value="1"/>
</dbReference>